<evidence type="ECO:0000313" key="3">
    <source>
        <dbReference type="Proteomes" id="UP000664521"/>
    </source>
</evidence>
<dbReference type="InterPro" id="IPR038694">
    <property type="entry name" value="DUF427_sf"/>
</dbReference>
<accession>A0A8H3F9U4</accession>
<dbReference type="PANTHER" id="PTHR34310">
    <property type="entry name" value="DUF427 DOMAIN PROTEIN (AFU_ORTHOLOGUE AFUA_3G02220)"/>
    <property type="match status" value="1"/>
</dbReference>
<name>A0A8H3F9U4_9LECA</name>
<dbReference type="OrthoDB" id="18996at2759"/>
<organism evidence="2 3">
    <name type="scientific">Heterodermia speciosa</name>
    <dbReference type="NCBI Taxonomy" id="116794"/>
    <lineage>
        <taxon>Eukaryota</taxon>
        <taxon>Fungi</taxon>
        <taxon>Dikarya</taxon>
        <taxon>Ascomycota</taxon>
        <taxon>Pezizomycotina</taxon>
        <taxon>Lecanoromycetes</taxon>
        <taxon>OSLEUM clade</taxon>
        <taxon>Lecanoromycetidae</taxon>
        <taxon>Caliciales</taxon>
        <taxon>Physciaceae</taxon>
        <taxon>Heterodermia</taxon>
    </lineage>
</organism>
<dbReference type="Pfam" id="PF04248">
    <property type="entry name" value="NTP_transf_9"/>
    <property type="match status" value="2"/>
</dbReference>
<dbReference type="InterPro" id="IPR007361">
    <property type="entry name" value="DUF427"/>
</dbReference>
<protein>
    <recommendedName>
        <fullName evidence="1">DUF427 domain-containing protein</fullName>
    </recommendedName>
</protein>
<keyword evidence="3" id="KW-1185">Reference proteome</keyword>
<evidence type="ECO:0000259" key="1">
    <source>
        <dbReference type="Pfam" id="PF04248"/>
    </source>
</evidence>
<reference evidence="2" key="1">
    <citation type="submission" date="2021-03" db="EMBL/GenBank/DDBJ databases">
        <authorList>
            <person name="Tagirdzhanova G."/>
        </authorList>
    </citation>
    <scope>NUCLEOTIDE SEQUENCE</scope>
</reference>
<proteinExistence type="predicted"/>
<evidence type="ECO:0000313" key="2">
    <source>
        <dbReference type="EMBL" id="CAF9919664.1"/>
    </source>
</evidence>
<dbReference type="PANTHER" id="PTHR34310:SF9">
    <property type="entry name" value="BLR5716 PROTEIN"/>
    <property type="match status" value="1"/>
</dbReference>
<dbReference type="AlphaFoldDB" id="A0A8H3F9U4"/>
<dbReference type="Proteomes" id="UP000664521">
    <property type="component" value="Unassembled WGS sequence"/>
</dbReference>
<sequence length="244" mass="28156">MDSNSEKAVKLAVEGPHKIEKTPRRIRGLFDQEWVFDTTDAHAVWEHPYYPLYYIPENVIKSGILTRKAPNGDGLSSGILKGEHKSTDQVLIFEKGPLSGLVRFEMAALDAWFEEEEPIYGHPKDPYKRIDILPSRRNITVKIDGVTIADSSSNMFLYETMLRPRYYLPKTSLQWRYLRESDSTTRCPYKGLANYYTAVVNGKEYQDVVWWYKYPTAESARISGMACFYNEKVDVFVDGVLETK</sequence>
<dbReference type="Gene3D" id="2.170.150.40">
    <property type="entry name" value="Domain of unknown function (DUF427)"/>
    <property type="match status" value="2"/>
</dbReference>
<dbReference type="EMBL" id="CAJPDS010000024">
    <property type="protein sequence ID" value="CAF9919664.1"/>
    <property type="molecule type" value="Genomic_DNA"/>
</dbReference>
<comment type="caution">
    <text evidence="2">The sequence shown here is derived from an EMBL/GenBank/DDBJ whole genome shotgun (WGS) entry which is preliminary data.</text>
</comment>
<gene>
    <name evidence="2" type="ORF">HETSPECPRED_004068</name>
</gene>
<feature type="domain" description="DUF427" evidence="1">
    <location>
        <begin position="29"/>
        <end position="68"/>
    </location>
</feature>
<feature type="domain" description="DUF427" evidence="1">
    <location>
        <begin position="139"/>
        <end position="231"/>
    </location>
</feature>